<sequence>MDGRREFSGAGGRESHEVGI</sequence>
<evidence type="ECO:0000313" key="2">
    <source>
        <dbReference type="EMBL" id="JAE32368.1"/>
    </source>
</evidence>
<feature type="region of interest" description="Disordered" evidence="1">
    <location>
        <begin position="1"/>
        <end position="20"/>
    </location>
</feature>
<accession>A0A0A9HHH7</accession>
<evidence type="ECO:0000256" key="1">
    <source>
        <dbReference type="SAM" id="MobiDB-lite"/>
    </source>
</evidence>
<name>A0A0A9HHH7_ARUDO</name>
<dbReference type="EMBL" id="GBRH01165528">
    <property type="protein sequence ID" value="JAE32368.1"/>
    <property type="molecule type" value="Transcribed_RNA"/>
</dbReference>
<proteinExistence type="predicted"/>
<dbReference type="AlphaFoldDB" id="A0A0A9HHH7"/>
<reference evidence="2" key="1">
    <citation type="submission" date="2014-09" db="EMBL/GenBank/DDBJ databases">
        <authorList>
            <person name="Magalhaes I.L.F."/>
            <person name="Oliveira U."/>
            <person name="Santos F.R."/>
            <person name="Vidigal T.H.D.A."/>
            <person name="Brescovit A.D."/>
            <person name="Santos A.J."/>
        </authorList>
    </citation>
    <scope>NUCLEOTIDE SEQUENCE</scope>
    <source>
        <tissue evidence="2">Shoot tissue taken approximately 20 cm above the soil surface</tissue>
    </source>
</reference>
<protein>
    <submittedName>
        <fullName evidence="2">Uncharacterized protein</fullName>
    </submittedName>
</protein>
<organism evidence="2">
    <name type="scientific">Arundo donax</name>
    <name type="common">Giant reed</name>
    <name type="synonym">Donax arundinaceus</name>
    <dbReference type="NCBI Taxonomy" id="35708"/>
    <lineage>
        <taxon>Eukaryota</taxon>
        <taxon>Viridiplantae</taxon>
        <taxon>Streptophyta</taxon>
        <taxon>Embryophyta</taxon>
        <taxon>Tracheophyta</taxon>
        <taxon>Spermatophyta</taxon>
        <taxon>Magnoliopsida</taxon>
        <taxon>Liliopsida</taxon>
        <taxon>Poales</taxon>
        <taxon>Poaceae</taxon>
        <taxon>PACMAD clade</taxon>
        <taxon>Arundinoideae</taxon>
        <taxon>Arundineae</taxon>
        <taxon>Arundo</taxon>
    </lineage>
</organism>
<reference evidence="2" key="2">
    <citation type="journal article" date="2015" name="Data Brief">
        <title>Shoot transcriptome of the giant reed, Arundo donax.</title>
        <authorList>
            <person name="Barrero R.A."/>
            <person name="Guerrero F.D."/>
            <person name="Moolhuijzen P."/>
            <person name="Goolsby J.A."/>
            <person name="Tidwell J."/>
            <person name="Bellgard S.E."/>
            <person name="Bellgard M.I."/>
        </authorList>
    </citation>
    <scope>NUCLEOTIDE SEQUENCE</scope>
    <source>
        <tissue evidence="2">Shoot tissue taken approximately 20 cm above the soil surface</tissue>
    </source>
</reference>